<name>A0ABS8PYC3_9BACT</name>
<comment type="caution">
    <text evidence="5">The sequence shown here is derived from an EMBL/GenBank/DDBJ whole genome shotgun (WGS) entry which is preliminary data.</text>
</comment>
<dbReference type="PANTHER" id="PTHR43432">
    <property type="entry name" value="SLR0285 PROTEIN"/>
    <property type="match status" value="1"/>
</dbReference>
<organism evidence="5 6">
    <name type="scientific">Niabella pedocola</name>
    <dbReference type="NCBI Taxonomy" id="1752077"/>
    <lineage>
        <taxon>Bacteria</taxon>
        <taxon>Pseudomonadati</taxon>
        <taxon>Bacteroidota</taxon>
        <taxon>Chitinophagia</taxon>
        <taxon>Chitinophagales</taxon>
        <taxon>Chitinophagaceae</taxon>
        <taxon>Niabella</taxon>
    </lineage>
</organism>
<dbReference type="EMBL" id="JAJNEC010000008">
    <property type="protein sequence ID" value="MCD2426069.1"/>
    <property type="molecule type" value="Genomic_DNA"/>
</dbReference>
<keyword evidence="6" id="KW-1185">Reference proteome</keyword>
<dbReference type="SFLD" id="SFLDS00029">
    <property type="entry name" value="Radical_SAM"/>
    <property type="match status" value="1"/>
</dbReference>
<accession>A0ABS8PYC3</accession>
<dbReference type="InterPro" id="IPR058240">
    <property type="entry name" value="rSAM_sf"/>
</dbReference>
<evidence type="ECO:0000256" key="3">
    <source>
        <dbReference type="ARBA" id="ARBA00023014"/>
    </source>
</evidence>
<evidence type="ECO:0000256" key="1">
    <source>
        <dbReference type="ARBA" id="ARBA00022723"/>
    </source>
</evidence>
<dbReference type="Proteomes" id="UP001199816">
    <property type="component" value="Unassembled WGS sequence"/>
</dbReference>
<proteinExistence type="predicted"/>
<evidence type="ECO:0000313" key="5">
    <source>
        <dbReference type="EMBL" id="MCD2426069.1"/>
    </source>
</evidence>
<evidence type="ECO:0000256" key="2">
    <source>
        <dbReference type="ARBA" id="ARBA00023004"/>
    </source>
</evidence>
<keyword evidence="2" id="KW-0408">Iron</keyword>
<evidence type="ECO:0000259" key="4">
    <source>
        <dbReference type="Pfam" id="PF04055"/>
    </source>
</evidence>
<dbReference type="RefSeq" id="WP_231008659.1">
    <property type="nucleotide sequence ID" value="NZ_JAJNEC010000008.1"/>
</dbReference>
<dbReference type="SUPFAM" id="SSF102114">
    <property type="entry name" value="Radical SAM enzymes"/>
    <property type="match status" value="1"/>
</dbReference>
<dbReference type="InterPro" id="IPR040086">
    <property type="entry name" value="MJ0683-like"/>
</dbReference>
<sequence length="300" mass="34293">MTRTIIAQSILNKTKRRNPWFLDDYTVNPYSGCSFNCLYCYIRGSKYGVNMEEKLSVKGNAVELLERQLAARARKKQYGFIVLSSATDPYLQIEKTQLLTRRLLEVILHYRFPVHVITKSDLVSRDFDLLEAIDRESILPDDLHGRISRKALVTFSFSTIEDHVARIFEPGATPPSARLNTLERALEKGLFSGVSLMPLLPFITDTAAQLEQLFQTFKAAGVNYLLPSTLTLFGAEASDSKTLVLRAVEKHYPHLLERYQRFFGSGTQMPAYYRKAFAQKMNELSQKYQLRNHLLTNQPG</sequence>
<evidence type="ECO:0000313" key="6">
    <source>
        <dbReference type="Proteomes" id="UP001199816"/>
    </source>
</evidence>
<keyword evidence="1" id="KW-0479">Metal-binding</keyword>
<dbReference type="InterPro" id="IPR007197">
    <property type="entry name" value="rSAM"/>
</dbReference>
<keyword evidence="3" id="KW-0411">Iron-sulfur</keyword>
<protein>
    <submittedName>
        <fullName evidence="5">Radical SAM protein</fullName>
    </submittedName>
</protein>
<dbReference type="PANTHER" id="PTHR43432:SF5">
    <property type="entry name" value="ELP3_MIAA_NIFB-LIKE RADICAL SAM CORE DOMAIN-CONTAINING PROTEIN"/>
    <property type="match status" value="1"/>
</dbReference>
<dbReference type="CDD" id="cd01335">
    <property type="entry name" value="Radical_SAM"/>
    <property type="match status" value="1"/>
</dbReference>
<gene>
    <name evidence="5" type="ORF">LQ567_25015</name>
</gene>
<feature type="domain" description="Radical SAM core" evidence="4">
    <location>
        <begin position="27"/>
        <end position="205"/>
    </location>
</feature>
<dbReference type="SFLD" id="SFLDG01084">
    <property type="entry name" value="Uncharacterised_Radical_SAM_Su"/>
    <property type="match status" value="1"/>
</dbReference>
<reference evidence="5 6" key="1">
    <citation type="submission" date="2021-11" db="EMBL/GenBank/DDBJ databases">
        <title>Genomic of Niabella pedocola.</title>
        <authorList>
            <person name="Wu T."/>
        </authorList>
    </citation>
    <scope>NUCLEOTIDE SEQUENCE [LARGE SCALE GENOMIC DNA]</scope>
    <source>
        <strain evidence="5 6">JCM 31011</strain>
    </source>
</reference>
<dbReference type="Pfam" id="PF04055">
    <property type="entry name" value="Radical_SAM"/>
    <property type="match status" value="1"/>
</dbReference>
<dbReference type="Gene3D" id="3.80.30.30">
    <property type="match status" value="1"/>
</dbReference>